<dbReference type="SMR" id="A0A5C0XPW7"/>
<dbReference type="PROSITE" id="PS50822">
    <property type="entry name" value="PIWI"/>
    <property type="match status" value="1"/>
</dbReference>
<dbReference type="GeneID" id="13302349"/>
<dbReference type="KEGG" id="pfu:PF0537"/>
<name>A0A5C0XPW7_PYRFU</name>
<dbReference type="InterPro" id="IPR036085">
    <property type="entry name" value="PAZ_dom_sf"/>
</dbReference>
<dbReference type="PROSITE" id="PS50821">
    <property type="entry name" value="PAZ"/>
    <property type="match status" value="1"/>
</dbReference>
<dbReference type="InterPro" id="IPR036397">
    <property type="entry name" value="RNaseH_sf"/>
</dbReference>
<dbReference type="InterPro" id="IPR003100">
    <property type="entry name" value="PAZ_dom"/>
</dbReference>
<dbReference type="Gene3D" id="3.30.420.10">
    <property type="entry name" value="Ribonuclease H-like superfamily/Ribonuclease H"/>
    <property type="match status" value="1"/>
</dbReference>
<proteinExistence type="predicted"/>
<dbReference type="Pfam" id="PF12212">
    <property type="entry name" value="PAZ_2"/>
    <property type="match status" value="1"/>
</dbReference>
<evidence type="ECO:0000313" key="3">
    <source>
        <dbReference type="EMBL" id="QEK78248.1"/>
    </source>
</evidence>
<dbReference type="InterPro" id="IPR055253">
    <property type="entry name" value="Ago_N_thermococcales"/>
</dbReference>
<dbReference type="InterPro" id="IPR003165">
    <property type="entry name" value="Piwi"/>
</dbReference>
<dbReference type="GeneID" id="41712340"/>
<organism evidence="3 4">
    <name type="scientific">Pyrococcus furiosus (strain ATCC 43587 / DSM 3638 / JCM 8422 / Vc1)</name>
    <dbReference type="NCBI Taxonomy" id="186497"/>
    <lineage>
        <taxon>Archaea</taxon>
        <taxon>Methanobacteriati</taxon>
        <taxon>Methanobacteriota</taxon>
        <taxon>Thermococci</taxon>
        <taxon>Thermococcales</taxon>
        <taxon>Thermococcaceae</taxon>
        <taxon>Pyrococcus</taxon>
    </lineage>
</organism>
<dbReference type="Pfam" id="PF02171">
    <property type="entry name" value="Piwi"/>
    <property type="match status" value="1"/>
</dbReference>
<dbReference type="Gene3D" id="3.40.50.2300">
    <property type="match status" value="1"/>
</dbReference>
<dbReference type="InterPro" id="IPR057272">
    <property type="entry name" value="Piwi_nem"/>
</dbReference>
<dbReference type="CDD" id="cd02825">
    <property type="entry name" value="PAZ"/>
    <property type="match status" value="1"/>
</dbReference>
<evidence type="ECO:0000259" key="1">
    <source>
        <dbReference type="PROSITE" id="PS50821"/>
    </source>
</evidence>
<dbReference type="SUPFAM" id="SSF53098">
    <property type="entry name" value="Ribonuclease H-like"/>
    <property type="match status" value="1"/>
</dbReference>
<sequence length="770" mass="90390">MKAKVVINLVKINKKIIPDKIYVYRLFNDPEEELQKEGYSIYRLAYENVGIVIDPENLIIATTKELEYEGEFIPEGEISFSELRNDYQSKLVLRLLKENGIGEYELSKLLRKFRKPKTFGDYKVIPSVEMSVIKHDEDFYLVIHIIHQIQSMKTLWELVNKDPKELEEFLMTHKENLMLKDIASPLKTVYKPCFEEYTKKPKLDHNQEIVKYWYNYHIERYWNTPEAKLEFYRKFGQVDLKQPAILAKFASKIKKNKNYKIYLLPQLVVPTYNAEQLESDVAKEILEYTKLMPEERKELLENILAEVDSDIIDKSLSEIEVEKIAQELENKIRVRDDKGNSVPISQLNVQKSQLLLWTNYSRKYPVILPYEVPEKFRKIREIPMFIILDSGLLADIQNFATNEFRELVKSMYYSLAKKYNSLAKKARSTNEIGLPFLDFRGKEKVITEDLNSDKGIIEVVEQVSSFMKGKELGLAFIAARNKLSSEKFEEIKRRLFNLNVISQVVNEDTLKNKRDKYDRNRLDLFVRHNLLFQVLSKLGVKYYVLDYRFNYDYIIGIDVAPMKRSEGYIGGSAVMFDSQGYIRKIVPIKIGEQRGESVDMNEFFKEMVDKFKEFNIKLDNKKILLLRDGRITNNEEEGLKYISEMFDIEVVTMDVIKNHPVRAFANMKMYFNLGGAIYLIPHKLKQAKGTPIPIKLAKKRIIKNGKVEKQSITRQDVLDIFILTRLNYGSISADMRLPAPVHYAHKFANAIRNEWKIKEEFLAEGFLYFV</sequence>
<dbReference type="InterPro" id="IPR021103">
    <property type="entry name" value="PAZ_arc"/>
</dbReference>
<reference evidence="3 4" key="1">
    <citation type="submission" date="2017-08" db="EMBL/GenBank/DDBJ databases">
        <title>Resequencing and Reannotation of the genome of Pyrococcus furiosus type strain DSM3638.</title>
        <authorList>
            <person name="Reichelt R.M."/>
            <person name="Bunk B."/>
        </authorList>
    </citation>
    <scope>NUCLEOTIDE SEQUENCE [LARGE SCALE GENOMIC DNA]</scope>
    <source>
        <strain evidence="3 4">DSM 3638</strain>
    </source>
</reference>
<dbReference type="InterPro" id="IPR012337">
    <property type="entry name" value="RNaseH-like_sf"/>
</dbReference>
<dbReference type="Pfam" id="PF22476">
    <property type="entry name" value="Ago_N_3"/>
    <property type="match status" value="1"/>
</dbReference>
<accession>A0A5C0XPW7</accession>
<dbReference type="OrthoDB" id="65217at2157"/>
<dbReference type="Proteomes" id="UP000324354">
    <property type="component" value="Chromosome"/>
</dbReference>
<evidence type="ECO:0000313" key="4">
    <source>
        <dbReference type="Proteomes" id="UP000324354"/>
    </source>
</evidence>
<evidence type="ECO:0000259" key="2">
    <source>
        <dbReference type="PROSITE" id="PS50822"/>
    </source>
</evidence>
<dbReference type="CDD" id="cd02826">
    <property type="entry name" value="Piwi-like"/>
    <property type="match status" value="1"/>
</dbReference>
<dbReference type="GO" id="GO:0003723">
    <property type="term" value="F:RNA binding"/>
    <property type="evidence" value="ECO:0007669"/>
    <property type="project" value="InterPro"/>
</dbReference>
<gene>
    <name evidence="3" type="ORF">PFDSM3638_02685</name>
</gene>
<dbReference type="Gene3D" id="3.90.70.180">
    <property type="match status" value="1"/>
</dbReference>
<dbReference type="EMBL" id="CP023154">
    <property type="protein sequence ID" value="QEK78248.1"/>
    <property type="molecule type" value="Genomic_DNA"/>
</dbReference>
<dbReference type="RefSeq" id="WP_011011654.1">
    <property type="nucleotide sequence ID" value="NC_003413.1"/>
</dbReference>
<dbReference type="SUPFAM" id="SSF101690">
    <property type="entry name" value="PAZ domain"/>
    <property type="match status" value="1"/>
</dbReference>
<feature type="domain" description="PAZ" evidence="1">
    <location>
        <begin position="154"/>
        <end position="272"/>
    </location>
</feature>
<dbReference type="SMART" id="SM00950">
    <property type="entry name" value="Piwi"/>
    <property type="match status" value="1"/>
</dbReference>
<dbReference type="AlphaFoldDB" id="A0A5C0XPW7"/>
<protein>
    <submittedName>
        <fullName evidence="3">Uncharacterized protein</fullName>
    </submittedName>
</protein>
<feature type="domain" description="Piwi" evidence="2">
    <location>
        <begin position="473"/>
        <end position="756"/>
    </location>
</feature>